<gene>
    <name evidence="1" type="ORF">GPUN_0742</name>
</gene>
<sequence length="37" mass="4472">MGLPKKDVTLPFILSSKVKRKKLSDRDHRRTFHYFII</sequence>
<reference evidence="1 2" key="1">
    <citation type="journal article" date="2012" name="J. Bacteriol.">
        <title>Genome sequence of proteorhodopsin-containing sea ice bacterium Glaciecola punicea ACAM 611T.</title>
        <authorList>
            <person name="Qin Q.-L."/>
            <person name="Xie B.-B."/>
            <person name="Shu Y.-L."/>
            <person name="Rong J.-C."/>
            <person name="Zhao D.-L."/>
            <person name="Zhang X.-Y."/>
            <person name="Chen X.-L."/>
            <person name="Zhou B.-C."/>
            <person name="Zhanga Y.-Z."/>
        </authorList>
    </citation>
    <scope>NUCLEOTIDE SEQUENCE [LARGE SCALE GENOMIC DNA]</scope>
    <source>
        <strain evidence="1 2">ACAM 611</strain>
    </source>
</reference>
<accession>H5T9A3</accession>
<keyword evidence="2" id="KW-1185">Reference proteome</keyword>
<evidence type="ECO:0000313" key="2">
    <source>
        <dbReference type="Proteomes" id="UP000053586"/>
    </source>
</evidence>
<comment type="caution">
    <text evidence="1">The sequence shown here is derived from an EMBL/GenBank/DDBJ whole genome shotgun (WGS) entry which is preliminary data.</text>
</comment>
<reference evidence="1 2" key="2">
    <citation type="journal article" date="2017" name="Antonie Van Leeuwenhoek">
        <title>Rhizobium rhizosphaerae sp. nov., a novel species isolated from rice rhizosphere.</title>
        <authorList>
            <person name="Zhao J.J."/>
            <person name="Zhang J."/>
            <person name="Zhang R.J."/>
            <person name="Zhang C.W."/>
            <person name="Yin H.Q."/>
            <person name="Zhang X.X."/>
        </authorList>
    </citation>
    <scope>NUCLEOTIDE SEQUENCE [LARGE SCALE GENOMIC DNA]</scope>
    <source>
        <strain evidence="1 2">ACAM 611</strain>
    </source>
</reference>
<evidence type="ECO:0000313" key="1">
    <source>
        <dbReference type="EMBL" id="GAB54880.1"/>
    </source>
</evidence>
<dbReference type="AlphaFoldDB" id="H5T9A3"/>
<dbReference type="EMBL" id="BAET01000007">
    <property type="protein sequence ID" value="GAB54880.1"/>
    <property type="molecule type" value="Genomic_DNA"/>
</dbReference>
<organism evidence="1 2">
    <name type="scientific">Glaciecola punicea ACAM 611</name>
    <dbReference type="NCBI Taxonomy" id="1121923"/>
    <lineage>
        <taxon>Bacteria</taxon>
        <taxon>Pseudomonadati</taxon>
        <taxon>Pseudomonadota</taxon>
        <taxon>Gammaproteobacteria</taxon>
        <taxon>Alteromonadales</taxon>
        <taxon>Alteromonadaceae</taxon>
        <taxon>Glaciecola</taxon>
    </lineage>
</organism>
<protein>
    <submittedName>
        <fullName evidence="1">Uncharacterized protein</fullName>
    </submittedName>
</protein>
<name>H5T9A3_9ALTE</name>
<proteinExistence type="predicted"/>
<dbReference type="Proteomes" id="UP000053586">
    <property type="component" value="Unassembled WGS sequence"/>
</dbReference>